<dbReference type="RefSeq" id="WP_129190796.1">
    <property type="nucleotide sequence ID" value="NZ_CP035491.1"/>
</dbReference>
<dbReference type="EMBL" id="CP035491">
    <property type="protein sequence ID" value="QAY73492.1"/>
    <property type="molecule type" value="Genomic_DNA"/>
</dbReference>
<dbReference type="InterPro" id="IPR046231">
    <property type="entry name" value="DUF6264"/>
</dbReference>
<feature type="compositionally biased region" description="Low complexity" evidence="1">
    <location>
        <begin position="51"/>
        <end position="63"/>
    </location>
</feature>
<feature type="transmembrane region" description="Helical" evidence="2">
    <location>
        <begin position="180"/>
        <end position="203"/>
    </location>
</feature>
<keyword evidence="2" id="KW-0812">Transmembrane</keyword>
<evidence type="ECO:0000256" key="2">
    <source>
        <dbReference type="SAM" id="Phobius"/>
    </source>
</evidence>
<dbReference type="AlphaFoldDB" id="A0A4P6FBW2"/>
<dbReference type="KEGG" id="agf:ET445_09255"/>
<proteinExistence type="predicted"/>
<dbReference type="Proteomes" id="UP000291259">
    <property type="component" value="Chromosome"/>
</dbReference>
<keyword evidence="2" id="KW-0472">Membrane</keyword>
<evidence type="ECO:0000256" key="1">
    <source>
        <dbReference type="SAM" id="MobiDB-lite"/>
    </source>
</evidence>
<gene>
    <name evidence="3" type="ORF">ET445_09255</name>
</gene>
<feature type="transmembrane region" description="Helical" evidence="2">
    <location>
        <begin position="146"/>
        <end position="168"/>
    </location>
</feature>
<feature type="transmembrane region" description="Helical" evidence="2">
    <location>
        <begin position="100"/>
        <end position="126"/>
    </location>
</feature>
<evidence type="ECO:0000313" key="4">
    <source>
        <dbReference type="Proteomes" id="UP000291259"/>
    </source>
</evidence>
<accession>A0A4P6FBW2</accession>
<feature type="region of interest" description="Disordered" evidence="1">
    <location>
        <begin position="1"/>
        <end position="90"/>
    </location>
</feature>
<dbReference type="OrthoDB" id="5125658at2"/>
<sequence>MSRDEAAQTPAPEAGSGQNQAVPPQVPADERPRPRYGEYAPPGWTWTPPQEAATEASASTADANADRPASPWGATAQPAPSAAPGAPAGRSADRSWTTALLVFGVLGALYNTLSLISAPGAALQAAQTSASMLGLDGPTSFTPGPAVPFAIGVGVALQIVLWVGAMLWSRARIRAGRLAWWVPLLAGAVAFVVVVIVQIIVFASDPDFFATLTQLPT</sequence>
<organism evidence="3 4">
    <name type="scientific">Agromyces protaetiae</name>
    <dbReference type="NCBI Taxonomy" id="2509455"/>
    <lineage>
        <taxon>Bacteria</taxon>
        <taxon>Bacillati</taxon>
        <taxon>Actinomycetota</taxon>
        <taxon>Actinomycetes</taxon>
        <taxon>Micrococcales</taxon>
        <taxon>Microbacteriaceae</taxon>
        <taxon>Agromyces</taxon>
    </lineage>
</organism>
<reference evidence="3 4" key="1">
    <citation type="submission" date="2019-01" db="EMBL/GenBank/DDBJ databases">
        <title>Genome sequencing of strain FW100M-8.</title>
        <authorList>
            <person name="Heo J."/>
            <person name="Kim S.-J."/>
            <person name="Kim J.-S."/>
            <person name="Hong S.-B."/>
            <person name="Kwon S.-W."/>
        </authorList>
    </citation>
    <scope>NUCLEOTIDE SEQUENCE [LARGE SCALE GENOMIC DNA]</scope>
    <source>
        <strain evidence="3 4">FW100M-8</strain>
    </source>
</reference>
<dbReference type="Pfam" id="PF19779">
    <property type="entry name" value="DUF6264"/>
    <property type="match status" value="1"/>
</dbReference>
<keyword evidence="4" id="KW-1185">Reference proteome</keyword>
<evidence type="ECO:0000313" key="3">
    <source>
        <dbReference type="EMBL" id="QAY73492.1"/>
    </source>
</evidence>
<feature type="compositionally biased region" description="Low complexity" evidence="1">
    <location>
        <begin position="73"/>
        <end position="90"/>
    </location>
</feature>
<name>A0A4P6FBW2_9MICO</name>
<keyword evidence="2" id="KW-1133">Transmembrane helix</keyword>
<protein>
    <submittedName>
        <fullName evidence="3">Uncharacterized protein</fullName>
    </submittedName>
</protein>